<evidence type="ECO:0000313" key="7">
    <source>
        <dbReference type="Proteomes" id="UP001642409"/>
    </source>
</evidence>
<dbReference type="GO" id="GO:0005874">
    <property type="term" value="C:microtubule"/>
    <property type="evidence" value="ECO:0007669"/>
    <property type="project" value="UniProtKB-KW"/>
</dbReference>
<keyword evidence="7" id="KW-1185">Reference proteome</keyword>
<organism evidence="5">
    <name type="scientific">Hexamita inflata</name>
    <dbReference type="NCBI Taxonomy" id="28002"/>
    <lineage>
        <taxon>Eukaryota</taxon>
        <taxon>Metamonada</taxon>
        <taxon>Diplomonadida</taxon>
        <taxon>Hexamitidae</taxon>
        <taxon>Hexamitinae</taxon>
        <taxon>Hexamita</taxon>
    </lineage>
</organism>
<keyword evidence="3" id="KW-0547">Nucleotide-binding</keyword>
<evidence type="ECO:0000256" key="3">
    <source>
        <dbReference type="ARBA" id="ARBA00022741"/>
    </source>
</evidence>
<gene>
    <name evidence="5" type="ORF">HINF_LOCUS32525</name>
    <name evidence="6" type="ORF">HINF_LOCUS43605</name>
</gene>
<dbReference type="GO" id="GO:0005525">
    <property type="term" value="F:GTP binding"/>
    <property type="evidence" value="ECO:0007669"/>
    <property type="project" value="UniProtKB-KW"/>
</dbReference>
<evidence type="ECO:0000313" key="5">
    <source>
        <dbReference type="EMBL" id="CAI9944880.1"/>
    </source>
</evidence>
<sequence length="120" mass="13864">MMHPFKCSSLSFIKDNVLFNLTCQTELLSKSIAVSTGQIPEMVKSEIQIISASQNKQNQTALIQCAKSITQPLEKGRSIFSNLFRRRVFLQIFQNEGMEELEFQESLDKLQEQIQMYKQL</sequence>
<evidence type="ECO:0000256" key="2">
    <source>
        <dbReference type="ARBA" id="ARBA00022701"/>
    </source>
</evidence>
<evidence type="ECO:0000256" key="1">
    <source>
        <dbReference type="ARBA" id="ARBA00009636"/>
    </source>
</evidence>
<dbReference type="InterPro" id="IPR023123">
    <property type="entry name" value="Tubulin_C"/>
</dbReference>
<dbReference type="EMBL" id="CATOUU010000735">
    <property type="protein sequence ID" value="CAI9944880.1"/>
    <property type="molecule type" value="Genomic_DNA"/>
</dbReference>
<accession>A0AA86PRA4</accession>
<evidence type="ECO:0000313" key="6">
    <source>
        <dbReference type="EMBL" id="CAL6049852.1"/>
    </source>
</evidence>
<name>A0AA86PRA4_9EUKA</name>
<proteinExistence type="inferred from homology"/>
<dbReference type="Gene3D" id="1.10.287.600">
    <property type="entry name" value="Helix hairpin bin"/>
    <property type="match status" value="1"/>
</dbReference>
<dbReference type="SUPFAM" id="SSF55307">
    <property type="entry name" value="Tubulin C-terminal domain-like"/>
    <property type="match status" value="1"/>
</dbReference>
<dbReference type="Proteomes" id="UP001642409">
    <property type="component" value="Unassembled WGS sequence"/>
</dbReference>
<comment type="similarity">
    <text evidence="1">Belongs to the tubulin family.</text>
</comment>
<dbReference type="AlphaFoldDB" id="A0AA86PRA4"/>
<protein>
    <submittedName>
        <fullName evidence="5 6">Tubulin beta chain</fullName>
    </submittedName>
</protein>
<reference evidence="5" key="1">
    <citation type="submission" date="2023-06" db="EMBL/GenBank/DDBJ databases">
        <authorList>
            <person name="Kurt Z."/>
        </authorList>
    </citation>
    <scope>NUCLEOTIDE SEQUENCE</scope>
</reference>
<keyword evidence="4" id="KW-0342">GTP-binding</keyword>
<dbReference type="InterPro" id="IPR008280">
    <property type="entry name" value="Tub_FtsZ_C"/>
</dbReference>
<keyword evidence="2" id="KW-0493">Microtubule</keyword>
<reference evidence="6 7" key="2">
    <citation type="submission" date="2024-07" db="EMBL/GenBank/DDBJ databases">
        <authorList>
            <person name="Akdeniz Z."/>
        </authorList>
    </citation>
    <scope>NUCLEOTIDE SEQUENCE [LARGE SCALE GENOMIC DNA]</scope>
</reference>
<evidence type="ECO:0000256" key="4">
    <source>
        <dbReference type="ARBA" id="ARBA00023134"/>
    </source>
</evidence>
<comment type="caution">
    <text evidence="5">The sequence shown here is derived from an EMBL/GenBank/DDBJ whole genome shotgun (WGS) entry which is preliminary data.</text>
</comment>
<dbReference type="EMBL" id="CAXDID020000182">
    <property type="protein sequence ID" value="CAL6049852.1"/>
    <property type="molecule type" value="Genomic_DNA"/>
</dbReference>